<accession>A0A451G5B1</accession>
<dbReference type="GO" id="GO:0003700">
    <property type="term" value="F:DNA-binding transcription factor activity"/>
    <property type="evidence" value="ECO:0007669"/>
    <property type="project" value="InterPro"/>
</dbReference>
<dbReference type="InterPro" id="IPR036390">
    <property type="entry name" value="WH_DNA-bd_sf"/>
</dbReference>
<name>A0A451G5B1_9GAMM</name>
<dbReference type="AlphaFoldDB" id="A0A451G5B1"/>
<dbReference type="EMBL" id="CP035033">
    <property type="protein sequence ID" value="QAB14692.1"/>
    <property type="molecule type" value="Genomic_DNA"/>
</dbReference>
<dbReference type="PANTHER" id="PTHR30432">
    <property type="entry name" value="TRANSCRIPTIONAL REGULATOR MODE"/>
    <property type="match status" value="1"/>
</dbReference>
<dbReference type="Gene3D" id="1.10.10.10">
    <property type="entry name" value="Winged helix-like DNA-binding domain superfamily/Winged helix DNA-binding domain"/>
    <property type="match status" value="1"/>
</dbReference>
<dbReference type="RefSeq" id="WP_029939743.1">
    <property type="nucleotide sequence ID" value="NZ_CP035033.1"/>
</dbReference>
<dbReference type="InterPro" id="IPR036388">
    <property type="entry name" value="WH-like_DNA-bd_sf"/>
</dbReference>
<feature type="domain" description="HTH lysR-type" evidence="1">
    <location>
        <begin position="44"/>
        <end position="104"/>
    </location>
</feature>
<dbReference type="InterPro" id="IPR000847">
    <property type="entry name" value="LysR_HTH_N"/>
</dbReference>
<sequence>MTDETKTAKSKLKTKLPGDAYAENIRARFWLMGKGEAYVGIGRITLLEKIDKLGSINQAAKEMSMSYKKAWKLIDELNQMFDEPLVLKEHGGKAGGGTQLTDKGHLVVKEFRRVEQKLKAFLQEASDNLGF</sequence>
<dbReference type="Proteomes" id="UP000285478">
    <property type="component" value="Chromosome"/>
</dbReference>
<gene>
    <name evidence="2" type="ORF">EPV75_02905</name>
</gene>
<reference evidence="2 3" key="1">
    <citation type="journal article" date="2018" name="Environ. Microbiol.">
        <title>Genomes of ubiquitous marine and hypersaline Hydrogenovibrio, Thiomicrorhabdus and Thiomicrospira spp. encode a diversity of mechanisms to sustain chemolithoautotrophy in heterogeneous environments.</title>
        <authorList>
            <person name="Scott K.M."/>
            <person name="Williams J."/>
            <person name="Porter C.M.B."/>
            <person name="Russel S."/>
            <person name="Harmer T.L."/>
            <person name="Paul J.H."/>
            <person name="Antonen K.M."/>
            <person name="Bridges M.K."/>
            <person name="Camper G.J."/>
            <person name="Campla C.K."/>
            <person name="Casella L.G."/>
            <person name="Chase E."/>
            <person name="Conrad J.W."/>
            <person name="Cruz M.C."/>
            <person name="Dunlap D.S."/>
            <person name="Duran L."/>
            <person name="Fahsbender E.M."/>
            <person name="Goldsmith D.B."/>
            <person name="Keeley R.F."/>
            <person name="Kondoff M.R."/>
            <person name="Kussy B.I."/>
            <person name="Lane M.K."/>
            <person name="Lawler S."/>
            <person name="Leigh B.A."/>
            <person name="Lewis C."/>
            <person name="Lostal L.M."/>
            <person name="Marking D."/>
            <person name="Mancera P.A."/>
            <person name="McClenthan E.C."/>
            <person name="McIntyre E.A."/>
            <person name="Mine J.A."/>
            <person name="Modi S."/>
            <person name="Moore B.D."/>
            <person name="Morgan W.A."/>
            <person name="Nelson K.M."/>
            <person name="Nguyen K.N."/>
            <person name="Ogburn N."/>
            <person name="Parrino D.G."/>
            <person name="Pedapudi A.D."/>
            <person name="Pelham R.P."/>
            <person name="Preece A.M."/>
            <person name="Rampersad E.A."/>
            <person name="Richardson J.C."/>
            <person name="Rodgers C.M."/>
            <person name="Schaffer B.L."/>
            <person name="Sheridan N.E."/>
            <person name="Solone M.R."/>
            <person name="Staley Z.R."/>
            <person name="Tabuchi M."/>
            <person name="Waide R.J."/>
            <person name="Wanjugi P.W."/>
            <person name="Young S."/>
            <person name="Clum A."/>
            <person name="Daum C."/>
            <person name="Huntemann M."/>
            <person name="Ivanova N."/>
            <person name="Kyrpides N."/>
            <person name="Mikhailova N."/>
            <person name="Palaniappan K."/>
            <person name="Pillay M."/>
            <person name="Reddy T.B.K."/>
            <person name="Shapiro N."/>
            <person name="Stamatis D."/>
            <person name="Varghese N."/>
            <person name="Woyke T."/>
            <person name="Boden R."/>
            <person name="Freyermuth S.K."/>
            <person name="Kerfeld C.A."/>
        </authorList>
    </citation>
    <scope>NUCLEOTIDE SEQUENCE [LARGE SCALE GENOMIC DNA]</scope>
    <source>
        <strain evidence="2 3">JR-2</strain>
    </source>
</reference>
<dbReference type="PANTHER" id="PTHR30432:SF1">
    <property type="entry name" value="DNA-BINDING TRANSCRIPTIONAL DUAL REGULATOR MODE"/>
    <property type="match status" value="1"/>
</dbReference>
<evidence type="ECO:0000313" key="3">
    <source>
        <dbReference type="Proteomes" id="UP000285478"/>
    </source>
</evidence>
<dbReference type="Pfam" id="PF00126">
    <property type="entry name" value="HTH_1"/>
    <property type="match status" value="1"/>
</dbReference>
<protein>
    <submittedName>
        <fullName evidence="2">LysR family transcriptional regulator</fullName>
    </submittedName>
</protein>
<evidence type="ECO:0000313" key="2">
    <source>
        <dbReference type="EMBL" id="QAB14692.1"/>
    </source>
</evidence>
<evidence type="ECO:0000259" key="1">
    <source>
        <dbReference type="Pfam" id="PF00126"/>
    </source>
</evidence>
<dbReference type="SUPFAM" id="SSF46785">
    <property type="entry name" value="Winged helix' DNA-binding domain"/>
    <property type="match status" value="1"/>
</dbReference>
<proteinExistence type="predicted"/>
<organism evidence="2 3">
    <name type="scientific">Hydrogenovibrio thermophilus</name>
    <dbReference type="NCBI Taxonomy" id="265883"/>
    <lineage>
        <taxon>Bacteria</taxon>
        <taxon>Pseudomonadati</taxon>
        <taxon>Pseudomonadota</taxon>
        <taxon>Gammaproteobacteria</taxon>
        <taxon>Thiotrichales</taxon>
        <taxon>Piscirickettsiaceae</taxon>
        <taxon>Hydrogenovibrio</taxon>
    </lineage>
</organism>
<keyword evidence="3" id="KW-1185">Reference proteome</keyword>
<dbReference type="InterPro" id="IPR051815">
    <property type="entry name" value="Molybdate_resp_trans_reg"/>
</dbReference>
<dbReference type="KEGG" id="htr:EPV75_02905"/>